<protein>
    <recommendedName>
        <fullName evidence="3">Carbohydrate kinase PfkB domain-containing protein</fullName>
    </recommendedName>
</protein>
<evidence type="ECO:0000256" key="1">
    <source>
        <dbReference type="ARBA" id="ARBA00022679"/>
    </source>
</evidence>
<gene>
    <name evidence="4" type="ORF">FL583_08560</name>
</gene>
<evidence type="ECO:0000313" key="5">
    <source>
        <dbReference type="Proteomes" id="UP000317982"/>
    </source>
</evidence>
<dbReference type="PANTHER" id="PTHR10584">
    <property type="entry name" value="SUGAR KINASE"/>
    <property type="match status" value="1"/>
</dbReference>
<dbReference type="OrthoDB" id="9795789at2"/>
<evidence type="ECO:0000259" key="3">
    <source>
        <dbReference type="Pfam" id="PF00294"/>
    </source>
</evidence>
<dbReference type="InterPro" id="IPR011611">
    <property type="entry name" value="PfkB_dom"/>
</dbReference>
<evidence type="ECO:0000313" key="4">
    <source>
        <dbReference type="EMBL" id="TQS45750.1"/>
    </source>
</evidence>
<dbReference type="EMBL" id="VIRS01000004">
    <property type="protein sequence ID" value="TQS45750.1"/>
    <property type="molecule type" value="Genomic_DNA"/>
</dbReference>
<dbReference type="GO" id="GO:0016301">
    <property type="term" value="F:kinase activity"/>
    <property type="evidence" value="ECO:0007669"/>
    <property type="project" value="UniProtKB-KW"/>
</dbReference>
<dbReference type="RefSeq" id="WP_142703978.1">
    <property type="nucleotide sequence ID" value="NZ_VIRS01000004.1"/>
</dbReference>
<dbReference type="SUPFAM" id="SSF53613">
    <property type="entry name" value="Ribokinase-like"/>
    <property type="match status" value="1"/>
</dbReference>
<sequence>MSRGVFVGIATVDVVHRLERPVRPNEKVTALRQDISAGGPAANAAVAFARLGGDATLVTALGAHPLARYAANELASHGVEVRDAAPAATVSPAVSLIQVIDDTGDRQVSSINAGEYWAAHPAQPPEDLTTGADVVLVDGHHPDLARAAVRTDAPTVLDGGSWKPVLSELLPSIDYAVCSAVFPSPSSLEVPHVAVTRGPDPVLWWSGGRSGEVPVPSVVVRDTLGAGDAFHGAFAYALATGSSFVTALSTGVRVAALRCSVAGPRDWLEQL</sequence>
<dbReference type="InParanoid" id="A0A545AWP9"/>
<dbReference type="Proteomes" id="UP000317982">
    <property type="component" value="Unassembled WGS sequence"/>
</dbReference>
<proteinExistence type="predicted"/>
<keyword evidence="2" id="KW-0418">Kinase</keyword>
<reference evidence="4 5" key="1">
    <citation type="submission" date="2019-07" db="EMBL/GenBank/DDBJ databases">
        <title>Cryptosporangium phraense sp. nov., isolated from plant litter.</title>
        <authorList>
            <person name="Suriyachadkun C."/>
        </authorList>
    </citation>
    <scope>NUCLEOTIDE SEQUENCE [LARGE SCALE GENOMIC DNA]</scope>
    <source>
        <strain evidence="4 5">A-T 5661</strain>
    </source>
</reference>
<dbReference type="InterPro" id="IPR029056">
    <property type="entry name" value="Ribokinase-like"/>
</dbReference>
<feature type="domain" description="Carbohydrate kinase PfkB" evidence="3">
    <location>
        <begin position="5"/>
        <end position="266"/>
    </location>
</feature>
<dbReference type="PANTHER" id="PTHR10584:SF166">
    <property type="entry name" value="RIBOKINASE"/>
    <property type="match status" value="1"/>
</dbReference>
<dbReference type="Gene3D" id="3.40.1190.20">
    <property type="match status" value="1"/>
</dbReference>
<organism evidence="4 5">
    <name type="scientific">Cryptosporangium phraense</name>
    <dbReference type="NCBI Taxonomy" id="2593070"/>
    <lineage>
        <taxon>Bacteria</taxon>
        <taxon>Bacillati</taxon>
        <taxon>Actinomycetota</taxon>
        <taxon>Actinomycetes</taxon>
        <taxon>Cryptosporangiales</taxon>
        <taxon>Cryptosporangiaceae</taxon>
        <taxon>Cryptosporangium</taxon>
    </lineage>
</organism>
<keyword evidence="5" id="KW-1185">Reference proteome</keyword>
<keyword evidence="1" id="KW-0808">Transferase</keyword>
<dbReference type="InterPro" id="IPR002173">
    <property type="entry name" value="Carboh/pur_kinase_PfkB_CS"/>
</dbReference>
<comment type="caution">
    <text evidence="4">The sequence shown here is derived from an EMBL/GenBank/DDBJ whole genome shotgun (WGS) entry which is preliminary data.</text>
</comment>
<dbReference type="PROSITE" id="PS00584">
    <property type="entry name" value="PFKB_KINASES_2"/>
    <property type="match status" value="1"/>
</dbReference>
<name>A0A545AWP9_9ACTN</name>
<dbReference type="AlphaFoldDB" id="A0A545AWP9"/>
<dbReference type="Pfam" id="PF00294">
    <property type="entry name" value="PfkB"/>
    <property type="match status" value="1"/>
</dbReference>
<accession>A0A545AWP9</accession>
<evidence type="ECO:0000256" key="2">
    <source>
        <dbReference type="ARBA" id="ARBA00022777"/>
    </source>
</evidence>